<protein>
    <submittedName>
        <fullName evidence="1">Uncharacterized protein</fullName>
    </submittedName>
</protein>
<dbReference type="AlphaFoldDB" id="A0A9D9H1T3"/>
<comment type="caution">
    <text evidence="1">The sequence shown here is derived from an EMBL/GenBank/DDBJ whole genome shotgun (WGS) entry which is preliminary data.</text>
</comment>
<accession>A0A9D9H1T3</accession>
<organism evidence="1 2">
    <name type="scientific">Candidatus Pullibacteroides excrementavium</name>
    <dbReference type="NCBI Taxonomy" id="2840905"/>
    <lineage>
        <taxon>Bacteria</taxon>
        <taxon>Pseudomonadati</taxon>
        <taxon>Bacteroidota</taxon>
        <taxon>Bacteroidia</taxon>
        <taxon>Bacteroidales</taxon>
        <taxon>Candidatus Pullibacteroides</taxon>
    </lineage>
</organism>
<evidence type="ECO:0000313" key="2">
    <source>
        <dbReference type="Proteomes" id="UP000823612"/>
    </source>
</evidence>
<dbReference type="Proteomes" id="UP000823612">
    <property type="component" value="Unassembled WGS sequence"/>
</dbReference>
<reference evidence="1" key="1">
    <citation type="submission" date="2020-10" db="EMBL/GenBank/DDBJ databases">
        <authorList>
            <person name="Gilroy R."/>
        </authorList>
    </citation>
    <scope>NUCLEOTIDE SEQUENCE</scope>
    <source>
        <strain evidence="1">2889</strain>
    </source>
</reference>
<evidence type="ECO:0000313" key="1">
    <source>
        <dbReference type="EMBL" id="MBO8433176.1"/>
    </source>
</evidence>
<name>A0A9D9H1T3_9BACT</name>
<dbReference type="EMBL" id="JADIMZ010000113">
    <property type="protein sequence ID" value="MBO8433176.1"/>
    <property type="molecule type" value="Genomic_DNA"/>
</dbReference>
<reference evidence="1" key="2">
    <citation type="journal article" date="2021" name="PeerJ">
        <title>Extensive microbial diversity within the chicken gut microbiome revealed by metagenomics and culture.</title>
        <authorList>
            <person name="Gilroy R."/>
            <person name="Ravi A."/>
            <person name="Getino M."/>
            <person name="Pursley I."/>
            <person name="Horton D.L."/>
            <person name="Alikhan N.F."/>
            <person name="Baker D."/>
            <person name="Gharbi K."/>
            <person name="Hall N."/>
            <person name="Watson M."/>
            <person name="Adriaenssens E.M."/>
            <person name="Foster-Nyarko E."/>
            <person name="Jarju S."/>
            <person name="Secka A."/>
            <person name="Antonio M."/>
            <person name="Oren A."/>
            <person name="Chaudhuri R.R."/>
            <person name="La Ragione R."/>
            <person name="Hildebrand F."/>
            <person name="Pallen M.J."/>
        </authorList>
    </citation>
    <scope>NUCLEOTIDE SEQUENCE</scope>
    <source>
        <strain evidence="1">2889</strain>
    </source>
</reference>
<proteinExistence type="predicted"/>
<gene>
    <name evidence="1" type="ORF">IAB08_07795</name>
</gene>
<sequence>MHLACAYDGMRPQMKCVYFKSGFAYATDGTILVKNRLDEMSSFEQADIDALDGKFLQAQFYKDILKYDDCLISDEGIECHKGDDKAFFYFTVFGDEAKYPNADKVLEDALDKPTVPLPTIAFDIKNMERMRKALSGIDKCVAMFKGTNNPIVFQGIDGMSSSIGLVCPAFFDDNDVNYR</sequence>